<dbReference type="Gene3D" id="2.60.110.10">
    <property type="entry name" value="Thaumatin"/>
    <property type="match status" value="1"/>
</dbReference>
<evidence type="ECO:0000256" key="2">
    <source>
        <dbReference type="SAM" id="SignalP"/>
    </source>
</evidence>
<dbReference type="InterPro" id="IPR042517">
    <property type="entry name" value="Glyco_hydro_64_N_2"/>
</dbReference>
<sequence length="396" mass="42020">MRISRMALRGLAAVVAGVLAFSPATPATAAPPDVLPVDVTNDSGRSEQIHLYVVGVELSSGRLGHVDASGAFSPWPAGTNPPSPAPDVAIGGPGPGATTTLRVPRGFSGRMYFSFDRKLSFALTPDGLVQPAPWNPADPDHTTLFDWSEFTYDGSGLWLNSSQVDMFSVPHAVAVTSDAGVTRRTGLLKPGGRNGIIDALRNMPGDWPKLITTGADGTPLRVLSPAKGIGTGVFSPTYLDGYIASAWDAYRNRTLTVVPFQNEPDRRFLGRTGDDGVLHFTDGTGARVASFTRPSTKDVFGCDGALLAPNDPVVGPIARTLCAGLHRSTLGYLHTQPTYDPAGFYTRDIANHYSRTIHEHMADGRAYGFPFDDVGGFESLVHDGSPRSAAITLTPF</sequence>
<comment type="caution">
    <text evidence="4">The sequence shown here is derived from an EMBL/GenBank/DDBJ whole genome shotgun (WGS) entry which is preliminary data.</text>
</comment>
<dbReference type="Gene3D" id="3.30.920.50">
    <property type="entry name" value="Beta-1,3-glucanase, C-terminal domain"/>
    <property type="match status" value="1"/>
</dbReference>
<organism evidence="4 5">
    <name type="scientific">Actinomadura viridis</name>
    <dbReference type="NCBI Taxonomy" id="58110"/>
    <lineage>
        <taxon>Bacteria</taxon>
        <taxon>Bacillati</taxon>
        <taxon>Actinomycetota</taxon>
        <taxon>Actinomycetes</taxon>
        <taxon>Streptosporangiales</taxon>
        <taxon>Thermomonosporaceae</taxon>
        <taxon>Actinomadura</taxon>
    </lineage>
</organism>
<dbReference type="AlphaFoldDB" id="A0A931GN72"/>
<dbReference type="Pfam" id="PF16483">
    <property type="entry name" value="Glyco_hydro_64"/>
    <property type="match status" value="1"/>
</dbReference>
<protein>
    <recommendedName>
        <fullName evidence="3">GH64 domain-containing protein</fullName>
    </recommendedName>
</protein>
<feature type="region of interest" description="Disordered" evidence="1">
    <location>
        <begin position="73"/>
        <end position="97"/>
    </location>
</feature>
<evidence type="ECO:0000313" key="5">
    <source>
        <dbReference type="Proteomes" id="UP000614047"/>
    </source>
</evidence>
<dbReference type="InterPro" id="IPR037398">
    <property type="entry name" value="Glyco_hydro_64_fam"/>
</dbReference>
<dbReference type="PANTHER" id="PTHR38165:SF1">
    <property type="entry name" value="GLUCANASE B"/>
    <property type="match status" value="1"/>
</dbReference>
<dbReference type="Proteomes" id="UP000614047">
    <property type="component" value="Unassembled WGS sequence"/>
</dbReference>
<dbReference type="InterPro" id="IPR037176">
    <property type="entry name" value="Osmotin/thaumatin-like_sf"/>
</dbReference>
<proteinExistence type="predicted"/>
<evidence type="ECO:0000313" key="4">
    <source>
        <dbReference type="EMBL" id="MBG6086119.1"/>
    </source>
</evidence>
<dbReference type="PROSITE" id="PS52006">
    <property type="entry name" value="GH64"/>
    <property type="match status" value="1"/>
</dbReference>
<gene>
    <name evidence="4" type="ORF">IW256_000232</name>
</gene>
<keyword evidence="5" id="KW-1185">Reference proteome</keyword>
<feature type="chain" id="PRO_5037357202" description="GH64 domain-containing protein" evidence="2">
    <location>
        <begin position="30"/>
        <end position="396"/>
    </location>
</feature>
<accession>A0A931GN72</accession>
<name>A0A931GN72_9ACTN</name>
<evidence type="ECO:0000259" key="3">
    <source>
        <dbReference type="PROSITE" id="PS52006"/>
    </source>
</evidence>
<feature type="signal peptide" evidence="2">
    <location>
        <begin position="1"/>
        <end position="29"/>
    </location>
</feature>
<dbReference type="PANTHER" id="PTHR38165">
    <property type="match status" value="1"/>
</dbReference>
<evidence type="ECO:0000256" key="1">
    <source>
        <dbReference type="SAM" id="MobiDB-lite"/>
    </source>
</evidence>
<keyword evidence="2" id="KW-0732">Signal</keyword>
<dbReference type="EMBL" id="JADOUA010000001">
    <property type="protein sequence ID" value="MBG6086119.1"/>
    <property type="molecule type" value="Genomic_DNA"/>
</dbReference>
<dbReference type="RefSeq" id="WP_197009168.1">
    <property type="nucleotide sequence ID" value="NZ_BAABES010000017.1"/>
</dbReference>
<dbReference type="InterPro" id="IPR032477">
    <property type="entry name" value="Glyco_hydro_64"/>
</dbReference>
<feature type="domain" description="GH64" evidence="3">
    <location>
        <begin position="32"/>
        <end position="395"/>
    </location>
</feature>
<reference evidence="4" key="1">
    <citation type="submission" date="2020-11" db="EMBL/GenBank/DDBJ databases">
        <title>Sequencing the genomes of 1000 actinobacteria strains.</title>
        <authorList>
            <person name="Klenk H.-P."/>
        </authorList>
    </citation>
    <scope>NUCLEOTIDE SEQUENCE</scope>
    <source>
        <strain evidence="4">DSM 43175</strain>
    </source>
</reference>